<gene>
    <name evidence="3" type="ORF">SAMN05443544_1798</name>
</gene>
<dbReference type="STRING" id="232089.SAMN05443544_1798"/>
<dbReference type="OrthoDB" id="5244233at2"/>
<organism evidence="3 4">
    <name type="scientific">Agromyces cerinus subsp. cerinus</name>
    <dbReference type="NCBI Taxonomy" id="232089"/>
    <lineage>
        <taxon>Bacteria</taxon>
        <taxon>Bacillati</taxon>
        <taxon>Actinomycetota</taxon>
        <taxon>Actinomycetes</taxon>
        <taxon>Micrococcales</taxon>
        <taxon>Microbacteriaceae</taxon>
        <taxon>Agromyces</taxon>
    </lineage>
</organism>
<feature type="transmembrane region" description="Helical" evidence="1">
    <location>
        <begin position="165"/>
        <end position="185"/>
    </location>
</feature>
<name>A0A1N6F6X1_9MICO</name>
<dbReference type="RefSeq" id="WP_074259973.1">
    <property type="nucleotide sequence ID" value="NZ_FSRJ01000002.1"/>
</dbReference>
<evidence type="ECO:0000259" key="2">
    <source>
        <dbReference type="Pfam" id="PF10708"/>
    </source>
</evidence>
<evidence type="ECO:0000256" key="1">
    <source>
        <dbReference type="SAM" id="Phobius"/>
    </source>
</evidence>
<sequence length="267" mass="28889">MSEGRATPAGWYPDPSDTAAQRWWNGVQWTEHVAQAAPVAPVEQVAPAVSVPPVVAPVVVPQAVAPAYVAPVTPAYAPAYVSAPAYASQQVPNAGQPAPYGGVAPTARVPEGTPVDTIWIWLIVALPVLGILPLFFWDFQAYMEQSMSPSTDPMLTALGPYTDPWYLAATFGGWIVYGLAVWFAALDNAALARMGYQRRFHWAWAFLSSLVYVIGRSVVVRRQAGRGYLPMAAAIALTVVITIGVVVWTVVMMITIFDTAMEMYPTY</sequence>
<keyword evidence="4" id="KW-1185">Reference proteome</keyword>
<dbReference type="Pfam" id="PF10708">
    <property type="entry name" value="DUF2510"/>
    <property type="match status" value="1"/>
</dbReference>
<reference evidence="4" key="1">
    <citation type="submission" date="2016-11" db="EMBL/GenBank/DDBJ databases">
        <authorList>
            <person name="Varghese N."/>
            <person name="Submissions S."/>
        </authorList>
    </citation>
    <scope>NUCLEOTIDE SEQUENCE [LARGE SCALE GENOMIC DNA]</scope>
    <source>
        <strain evidence="4">DSM 8595</strain>
    </source>
</reference>
<evidence type="ECO:0000313" key="3">
    <source>
        <dbReference type="EMBL" id="SIN91010.1"/>
    </source>
</evidence>
<dbReference type="EMBL" id="FSRJ01000002">
    <property type="protein sequence ID" value="SIN91010.1"/>
    <property type="molecule type" value="Genomic_DNA"/>
</dbReference>
<evidence type="ECO:0000313" key="4">
    <source>
        <dbReference type="Proteomes" id="UP000184699"/>
    </source>
</evidence>
<protein>
    <recommendedName>
        <fullName evidence="2">DUF2510 domain-containing protein</fullName>
    </recommendedName>
</protein>
<dbReference type="InterPro" id="IPR018929">
    <property type="entry name" value="DUF2510"/>
</dbReference>
<feature type="transmembrane region" description="Helical" evidence="1">
    <location>
        <begin position="118"/>
        <end position="137"/>
    </location>
</feature>
<keyword evidence="1" id="KW-0472">Membrane</keyword>
<proteinExistence type="predicted"/>
<keyword evidence="1" id="KW-1133">Transmembrane helix</keyword>
<dbReference type="Proteomes" id="UP000184699">
    <property type="component" value="Unassembled WGS sequence"/>
</dbReference>
<feature type="domain" description="DUF2510" evidence="2">
    <location>
        <begin position="9"/>
        <end position="41"/>
    </location>
</feature>
<feature type="transmembrane region" description="Helical" evidence="1">
    <location>
        <begin position="231"/>
        <end position="257"/>
    </location>
</feature>
<accession>A0A1N6F6X1</accession>
<feature type="transmembrane region" description="Helical" evidence="1">
    <location>
        <begin position="200"/>
        <end position="219"/>
    </location>
</feature>
<keyword evidence="1" id="KW-0812">Transmembrane</keyword>
<dbReference type="AlphaFoldDB" id="A0A1N6F6X1"/>